<organism evidence="1">
    <name type="scientific">Anguilla anguilla</name>
    <name type="common">European freshwater eel</name>
    <name type="synonym">Muraena anguilla</name>
    <dbReference type="NCBI Taxonomy" id="7936"/>
    <lineage>
        <taxon>Eukaryota</taxon>
        <taxon>Metazoa</taxon>
        <taxon>Chordata</taxon>
        <taxon>Craniata</taxon>
        <taxon>Vertebrata</taxon>
        <taxon>Euteleostomi</taxon>
        <taxon>Actinopterygii</taxon>
        <taxon>Neopterygii</taxon>
        <taxon>Teleostei</taxon>
        <taxon>Anguilliformes</taxon>
        <taxon>Anguillidae</taxon>
        <taxon>Anguilla</taxon>
    </lineage>
</organism>
<name>A0A0E9W684_ANGAN</name>
<accession>A0A0E9W684</accession>
<dbReference type="EMBL" id="GBXM01022771">
    <property type="protein sequence ID" value="JAH85806.1"/>
    <property type="molecule type" value="Transcribed_RNA"/>
</dbReference>
<proteinExistence type="predicted"/>
<sequence>MLGHSTREPSLLPLPASTYYLSYLCWQTHSSLPMSLF</sequence>
<protein>
    <submittedName>
        <fullName evidence="1">Uncharacterized protein</fullName>
    </submittedName>
</protein>
<reference evidence="1" key="1">
    <citation type="submission" date="2014-11" db="EMBL/GenBank/DDBJ databases">
        <authorList>
            <person name="Amaro Gonzalez C."/>
        </authorList>
    </citation>
    <scope>NUCLEOTIDE SEQUENCE</scope>
</reference>
<evidence type="ECO:0000313" key="1">
    <source>
        <dbReference type="EMBL" id="JAH85806.1"/>
    </source>
</evidence>
<reference evidence="1" key="2">
    <citation type="journal article" date="2015" name="Fish Shellfish Immunol.">
        <title>Early steps in the European eel (Anguilla anguilla)-Vibrio vulnificus interaction in the gills: Role of the RtxA13 toxin.</title>
        <authorList>
            <person name="Callol A."/>
            <person name="Pajuelo D."/>
            <person name="Ebbesson L."/>
            <person name="Teles M."/>
            <person name="MacKenzie S."/>
            <person name="Amaro C."/>
        </authorList>
    </citation>
    <scope>NUCLEOTIDE SEQUENCE</scope>
</reference>
<dbReference type="AlphaFoldDB" id="A0A0E9W684"/>